<dbReference type="Pfam" id="PF02517">
    <property type="entry name" value="Rce1-like"/>
    <property type="match status" value="1"/>
</dbReference>
<evidence type="ECO:0000259" key="2">
    <source>
        <dbReference type="Pfam" id="PF02517"/>
    </source>
</evidence>
<dbReference type="GO" id="GO:0006508">
    <property type="term" value="P:proteolysis"/>
    <property type="evidence" value="ECO:0007669"/>
    <property type="project" value="UniProtKB-KW"/>
</dbReference>
<keyword evidence="1" id="KW-0472">Membrane</keyword>
<dbReference type="InterPro" id="IPR003675">
    <property type="entry name" value="Rce1/LyrA-like_dom"/>
</dbReference>
<dbReference type="InterPro" id="IPR056566">
    <property type="entry name" value="Acyl_LnsB_CPBP-like"/>
</dbReference>
<evidence type="ECO:0000256" key="1">
    <source>
        <dbReference type="SAM" id="Phobius"/>
    </source>
</evidence>
<organism evidence="3 4">
    <name type="scientific">Staphylococcus caprae</name>
    <dbReference type="NCBI Taxonomy" id="29380"/>
    <lineage>
        <taxon>Bacteria</taxon>
        <taxon>Bacillati</taxon>
        <taxon>Bacillota</taxon>
        <taxon>Bacilli</taxon>
        <taxon>Bacillales</taxon>
        <taxon>Staphylococcaceae</taxon>
        <taxon>Staphylococcus</taxon>
    </lineage>
</organism>
<dbReference type="NCBIfam" id="NF041768">
    <property type="entry name" value="acyl_LnsB_CPBP"/>
    <property type="match status" value="1"/>
</dbReference>
<keyword evidence="1" id="KW-1133">Transmembrane helix</keyword>
<feature type="transmembrane region" description="Helical" evidence="1">
    <location>
        <begin position="27"/>
        <end position="51"/>
    </location>
</feature>
<dbReference type="Proteomes" id="UP000274772">
    <property type="component" value="Chromosome"/>
</dbReference>
<dbReference type="GeneID" id="58050281"/>
<dbReference type="RefSeq" id="WP_044466780.1">
    <property type="nucleotide sequence ID" value="NZ_AP018585.1"/>
</dbReference>
<evidence type="ECO:0000313" key="4">
    <source>
        <dbReference type="Proteomes" id="UP000274772"/>
    </source>
</evidence>
<reference evidence="3 4" key="1">
    <citation type="submission" date="2018-05" db="EMBL/GenBank/DDBJ databases">
        <title>Complete genome sequencing of three human clinical isolates of Staphylococcus caprae reveals virulence factors similar to those of S. epidermidis and S. capitis.</title>
        <authorList>
            <person name="Watanabe S."/>
            <person name="Cui L."/>
        </authorList>
    </citation>
    <scope>NUCLEOTIDE SEQUENCE [LARGE SCALE GENOMIC DNA]</scope>
    <source>
        <strain evidence="3 4">JMUB590</strain>
    </source>
</reference>
<accession>A0ABN5W1E3</accession>
<gene>
    <name evidence="3" type="ORF">JMUB590_0511</name>
</gene>
<name>A0ABN5W1E3_9STAP</name>
<keyword evidence="3" id="KW-0378">Hydrolase</keyword>
<dbReference type="EMBL" id="AP018586">
    <property type="protein sequence ID" value="BBD91621.1"/>
    <property type="molecule type" value="Genomic_DNA"/>
</dbReference>
<feature type="transmembrane region" description="Helical" evidence="1">
    <location>
        <begin position="149"/>
        <end position="170"/>
    </location>
</feature>
<keyword evidence="3" id="KW-0645">Protease</keyword>
<protein>
    <submittedName>
        <fullName evidence="3">CAAX amino terminal protease family protein</fullName>
    </submittedName>
</protein>
<proteinExistence type="predicted"/>
<evidence type="ECO:0000313" key="3">
    <source>
        <dbReference type="EMBL" id="BBD91621.1"/>
    </source>
</evidence>
<keyword evidence="4" id="KW-1185">Reference proteome</keyword>
<feature type="transmembrane region" description="Helical" evidence="1">
    <location>
        <begin position="63"/>
        <end position="87"/>
    </location>
</feature>
<keyword evidence="1" id="KW-0812">Transmembrane</keyword>
<dbReference type="GO" id="GO:0008233">
    <property type="term" value="F:peptidase activity"/>
    <property type="evidence" value="ECO:0007669"/>
    <property type="project" value="UniProtKB-KW"/>
</dbReference>
<feature type="domain" description="CAAX prenyl protease 2/Lysostaphin resistance protein A-like" evidence="2">
    <location>
        <begin position="158"/>
        <end position="244"/>
    </location>
</feature>
<feature type="transmembrane region" description="Helical" evidence="1">
    <location>
        <begin position="107"/>
        <end position="129"/>
    </location>
</feature>
<sequence length="260" mass="30153">MNREQQSTKKEQPTPLWRSNHIVKKDFILIPAFIIFQSIIPIIIVFGTLGVTAMLTQHAPPEWFYNLSLSFSFVLAQFLVLFLFYAIHKRYVVDIARRQFYFAKKHVNRIVIVVMIVFVLMLLIEWLVQFLPLSLNYNATQYERRVEGLFLHPIAIGFTFISMVILRPMVEALIYRHLVIHELGKKLNKKLAIAVSIVAEALVHVYDMASVLELIPYLLIASGATYIYVKSGENLASSYIFQASIQLLIFIEMLYKHFVL</sequence>